<organism evidence="7 8">
    <name type="scientific">Segatella copri</name>
    <dbReference type="NCBI Taxonomy" id="165179"/>
    <lineage>
        <taxon>Bacteria</taxon>
        <taxon>Pseudomonadati</taxon>
        <taxon>Bacteroidota</taxon>
        <taxon>Bacteroidia</taxon>
        <taxon>Bacteroidales</taxon>
        <taxon>Prevotellaceae</taxon>
        <taxon>Segatella</taxon>
    </lineage>
</organism>
<dbReference type="InterPro" id="IPR050375">
    <property type="entry name" value="MFS_TsgA-like"/>
</dbReference>
<dbReference type="GO" id="GO:0005886">
    <property type="term" value="C:plasma membrane"/>
    <property type="evidence" value="ECO:0007669"/>
    <property type="project" value="UniProtKB-SubCell"/>
</dbReference>
<evidence type="ECO:0000256" key="1">
    <source>
        <dbReference type="ARBA" id="ARBA00004429"/>
    </source>
</evidence>
<dbReference type="InterPro" id="IPR036259">
    <property type="entry name" value="MFS_trans_sf"/>
</dbReference>
<comment type="subcellular location">
    <subcellularLocation>
        <location evidence="1">Cell inner membrane</location>
        <topology evidence="1">Multi-pass membrane protein</topology>
    </subcellularLocation>
</comment>
<reference evidence="7" key="1">
    <citation type="submission" date="2022-07" db="EMBL/GenBank/DDBJ databases">
        <title>Prevotella copri.</title>
        <authorList>
            <person name="Yang C."/>
        </authorList>
    </citation>
    <scope>NUCLEOTIDE SEQUENCE</scope>
    <source>
        <strain evidence="7">HF2107</strain>
    </source>
</reference>
<evidence type="ECO:0000256" key="5">
    <source>
        <dbReference type="ARBA" id="ARBA00023136"/>
    </source>
</evidence>
<accession>A0AAW5II22</accession>
<comment type="caution">
    <text evidence="7">The sequence shown here is derived from an EMBL/GenBank/DDBJ whole genome shotgun (WGS) entry which is preliminary data.</text>
</comment>
<dbReference type="Proteomes" id="UP001205531">
    <property type="component" value="Unassembled WGS sequence"/>
</dbReference>
<proteinExistence type="predicted"/>
<feature type="transmembrane region" description="Helical" evidence="6">
    <location>
        <begin position="82"/>
        <end position="104"/>
    </location>
</feature>
<evidence type="ECO:0000313" key="7">
    <source>
        <dbReference type="EMBL" id="MCP9564124.1"/>
    </source>
</evidence>
<evidence type="ECO:0000256" key="2">
    <source>
        <dbReference type="ARBA" id="ARBA00022475"/>
    </source>
</evidence>
<dbReference type="GO" id="GO:0022857">
    <property type="term" value="F:transmembrane transporter activity"/>
    <property type="evidence" value="ECO:0007669"/>
    <property type="project" value="InterPro"/>
</dbReference>
<feature type="transmembrane region" description="Helical" evidence="6">
    <location>
        <begin position="124"/>
        <end position="142"/>
    </location>
</feature>
<feature type="transmembrane region" description="Helical" evidence="6">
    <location>
        <begin position="53"/>
        <end position="76"/>
    </location>
</feature>
<dbReference type="AlphaFoldDB" id="A0AAW5II22"/>
<dbReference type="PANTHER" id="PTHR43702">
    <property type="entry name" value="L-FUCOSE-PROTON SYMPORTER"/>
    <property type="match status" value="1"/>
</dbReference>
<dbReference type="Pfam" id="PF07690">
    <property type="entry name" value="MFS_1"/>
    <property type="match status" value="1"/>
</dbReference>
<dbReference type="InterPro" id="IPR011701">
    <property type="entry name" value="MFS"/>
</dbReference>
<evidence type="ECO:0000256" key="4">
    <source>
        <dbReference type="ARBA" id="ARBA00022989"/>
    </source>
</evidence>
<keyword evidence="5 6" id="KW-0472">Membrane</keyword>
<name>A0AAW5II22_9BACT</name>
<evidence type="ECO:0000256" key="3">
    <source>
        <dbReference type="ARBA" id="ARBA00022692"/>
    </source>
</evidence>
<dbReference type="SUPFAM" id="SSF103473">
    <property type="entry name" value="MFS general substrate transporter"/>
    <property type="match status" value="1"/>
</dbReference>
<dbReference type="EMBL" id="JANDWZ010000009">
    <property type="protein sequence ID" value="MCP9564124.1"/>
    <property type="molecule type" value="Genomic_DNA"/>
</dbReference>
<protein>
    <submittedName>
        <fullName evidence="7">MFS transporter</fullName>
    </submittedName>
</protein>
<evidence type="ECO:0000313" key="8">
    <source>
        <dbReference type="Proteomes" id="UP001205531"/>
    </source>
</evidence>
<sequence>MGLCPWHPGSEINSFYFFVLSLFVIGCGLTCLETSANPYTTVLGHPDKAESRINLSQSLNGIGWIVGPLVGGQLLFSSVNIAIPYALVGIFVLSVALILSRITLPDPRRAHEADTNEKIEEKPMKAMAFAFGMLTLFLYVAAQTGVNSFFINYAEESIHIEKQTASAT</sequence>
<dbReference type="RefSeq" id="WP_254951643.1">
    <property type="nucleotide sequence ID" value="NZ_JANDWY010000010.1"/>
</dbReference>
<keyword evidence="3 6" id="KW-0812">Transmembrane</keyword>
<keyword evidence="2" id="KW-1003">Cell membrane</keyword>
<dbReference type="Gene3D" id="1.20.1250.20">
    <property type="entry name" value="MFS general substrate transporter like domains"/>
    <property type="match status" value="2"/>
</dbReference>
<keyword evidence="4 6" id="KW-1133">Transmembrane helix</keyword>
<feature type="transmembrane region" description="Helical" evidence="6">
    <location>
        <begin position="15"/>
        <end position="32"/>
    </location>
</feature>
<evidence type="ECO:0000256" key="6">
    <source>
        <dbReference type="SAM" id="Phobius"/>
    </source>
</evidence>
<gene>
    <name evidence="7" type="ORF">NNC64_06010</name>
</gene>
<dbReference type="PANTHER" id="PTHR43702:SF3">
    <property type="entry name" value="PROTEIN TSGA"/>
    <property type="match status" value="1"/>
</dbReference>